<dbReference type="EMBL" id="QFOI01000035">
    <property type="protein sequence ID" value="PZP51308.1"/>
    <property type="molecule type" value="Genomic_DNA"/>
</dbReference>
<accession>A0A2W5F791</accession>
<comment type="caution">
    <text evidence="2">The sequence shown here is derived from an EMBL/GenBank/DDBJ whole genome shotgun (WGS) entry which is preliminary data.</text>
</comment>
<feature type="transmembrane region" description="Helical" evidence="1">
    <location>
        <begin position="7"/>
        <end position="26"/>
    </location>
</feature>
<sequence length="180" mass="21196">MEKIWELLLPAIISSSVASLIIGLFLKKKTETITAEIKNQFEQNMTMFKSGFLWKEKAVSDLLGPLYMQFNRTHRAFRRYHTANLYLEAKILKDGNEKIRNLLLERAYLIPNELLEDANTLIEHYDVWLEEFNKLREANNQKDQDTFVFAGPLGHPFPKNAEQNFKSKYHELWNELYAAK</sequence>
<dbReference type="Proteomes" id="UP000249645">
    <property type="component" value="Unassembled WGS sequence"/>
</dbReference>
<evidence type="ECO:0000313" key="3">
    <source>
        <dbReference type="Proteomes" id="UP000249645"/>
    </source>
</evidence>
<name>A0A2W5F791_9SPHI</name>
<dbReference type="AlphaFoldDB" id="A0A2W5F791"/>
<keyword evidence="1" id="KW-0812">Transmembrane</keyword>
<proteinExistence type="predicted"/>
<evidence type="ECO:0000256" key="1">
    <source>
        <dbReference type="SAM" id="Phobius"/>
    </source>
</evidence>
<organism evidence="2 3">
    <name type="scientific">Pseudopedobacter saltans</name>
    <dbReference type="NCBI Taxonomy" id="151895"/>
    <lineage>
        <taxon>Bacteria</taxon>
        <taxon>Pseudomonadati</taxon>
        <taxon>Bacteroidota</taxon>
        <taxon>Sphingobacteriia</taxon>
        <taxon>Sphingobacteriales</taxon>
        <taxon>Sphingobacteriaceae</taxon>
        <taxon>Pseudopedobacter</taxon>
    </lineage>
</organism>
<keyword evidence="1" id="KW-0472">Membrane</keyword>
<evidence type="ECO:0000313" key="2">
    <source>
        <dbReference type="EMBL" id="PZP51308.1"/>
    </source>
</evidence>
<reference evidence="2 3" key="1">
    <citation type="submission" date="2017-11" db="EMBL/GenBank/DDBJ databases">
        <title>Infants hospitalized years apart are colonized by the same room-sourced microbial strains.</title>
        <authorList>
            <person name="Brooks B."/>
            <person name="Olm M.R."/>
            <person name="Firek B.A."/>
            <person name="Baker R."/>
            <person name="Thomas B.C."/>
            <person name="Morowitz M.J."/>
            <person name="Banfield J.F."/>
        </authorList>
    </citation>
    <scope>NUCLEOTIDE SEQUENCE [LARGE SCALE GENOMIC DNA]</scope>
    <source>
        <strain evidence="2">S2_009_000_R2_76</strain>
    </source>
</reference>
<protein>
    <submittedName>
        <fullName evidence="2">Uncharacterized protein</fullName>
    </submittedName>
</protein>
<keyword evidence="1" id="KW-1133">Transmembrane helix</keyword>
<gene>
    <name evidence="2" type="ORF">DI598_03600</name>
</gene>